<dbReference type="InterPro" id="IPR013785">
    <property type="entry name" value="Aldolase_TIM"/>
</dbReference>
<keyword evidence="11" id="KW-0479">Metal-binding</keyword>
<evidence type="ECO:0000256" key="7">
    <source>
        <dbReference type="ARBA" id="ARBA00023244"/>
    </source>
</evidence>
<dbReference type="GO" id="GO:0004655">
    <property type="term" value="F:porphobilinogen synthase activity"/>
    <property type="evidence" value="ECO:0007669"/>
    <property type="project" value="UniProtKB-EC"/>
</dbReference>
<keyword evidence="15" id="KW-1185">Reference proteome</keyword>
<evidence type="ECO:0000256" key="6">
    <source>
        <dbReference type="ARBA" id="ARBA00023239"/>
    </source>
</evidence>
<evidence type="ECO:0000256" key="5">
    <source>
        <dbReference type="ARBA" id="ARBA00023133"/>
    </source>
</evidence>
<dbReference type="AlphaFoldDB" id="A0A1W1I9Z9"/>
<evidence type="ECO:0000256" key="4">
    <source>
        <dbReference type="ARBA" id="ARBA00020771"/>
    </source>
</evidence>
<dbReference type="FunFam" id="3.20.20.70:FF:000019">
    <property type="entry name" value="Delta-aminolevulinic acid dehydratase"/>
    <property type="match status" value="1"/>
</dbReference>
<dbReference type="UniPathway" id="UPA00251">
    <property type="reaction ID" value="UER00318"/>
</dbReference>
<keyword evidence="6 12" id="KW-0456">Lyase</keyword>
<dbReference type="CDD" id="cd00384">
    <property type="entry name" value="ALAD_PBGS"/>
    <property type="match status" value="1"/>
</dbReference>
<feature type="binding site" evidence="10">
    <location>
        <position position="205"/>
    </location>
    <ligand>
        <name>5-aminolevulinate</name>
        <dbReference type="ChEBI" id="CHEBI:356416"/>
        <label>1</label>
    </ligand>
</feature>
<dbReference type="PANTHER" id="PTHR11458:SF0">
    <property type="entry name" value="DELTA-AMINOLEVULINIC ACID DEHYDRATASE"/>
    <property type="match status" value="1"/>
</dbReference>
<organism evidence="14 15">
    <name type="scientific">Nitrospira japonica</name>
    <dbReference type="NCBI Taxonomy" id="1325564"/>
    <lineage>
        <taxon>Bacteria</taxon>
        <taxon>Pseudomonadati</taxon>
        <taxon>Nitrospirota</taxon>
        <taxon>Nitrospiria</taxon>
        <taxon>Nitrospirales</taxon>
        <taxon>Nitrospiraceae</taxon>
        <taxon>Nitrospira</taxon>
    </lineage>
</organism>
<name>A0A1W1I9Z9_9BACT</name>
<comment type="subunit">
    <text evidence="12">Homooctamer.</text>
</comment>
<evidence type="ECO:0000256" key="10">
    <source>
        <dbReference type="PIRSR" id="PIRSR001415-2"/>
    </source>
</evidence>
<feature type="active site" description="Schiff-base intermediate with substrate" evidence="9">
    <location>
        <position position="195"/>
    </location>
</feature>
<dbReference type="NCBIfam" id="NF006762">
    <property type="entry name" value="PRK09283.1"/>
    <property type="match status" value="1"/>
</dbReference>
<dbReference type="GO" id="GO:0005829">
    <property type="term" value="C:cytosol"/>
    <property type="evidence" value="ECO:0007669"/>
    <property type="project" value="TreeGrafter"/>
</dbReference>
<dbReference type="RefSeq" id="WP_080887914.1">
    <property type="nucleotide sequence ID" value="NZ_LT828648.1"/>
</dbReference>
<dbReference type="EC" id="4.2.1.24" evidence="3 12"/>
<dbReference type="STRING" id="1325564.NSJP_3574"/>
<feature type="binding site" evidence="10">
    <location>
        <position position="217"/>
    </location>
    <ligand>
        <name>5-aminolevulinate</name>
        <dbReference type="ChEBI" id="CHEBI:356416"/>
        <label>1</label>
    </ligand>
</feature>
<evidence type="ECO:0000256" key="8">
    <source>
        <dbReference type="ARBA" id="ARBA00047651"/>
    </source>
</evidence>
<evidence type="ECO:0000256" key="1">
    <source>
        <dbReference type="ARBA" id="ARBA00004694"/>
    </source>
</evidence>
<dbReference type="PROSITE" id="PS00169">
    <property type="entry name" value="D_ALA_DEHYDRATASE"/>
    <property type="match status" value="1"/>
</dbReference>
<reference evidence="14 15" key="1">
    <citation type="submission" date="2017-03" db="EMBL/GenBank/DDBJ databases">
        <authorList>
            <person name="Afonso C.L."/>
            <person name="Miller P.J."/>
            <person name="Scott M.A."/>
            <person name="Spackman E."/>
            <person name="Goraichik I."/>
            <person name="Dimitrov K.M."/>
            <person name="Suarez D.L."/>
            <person name="Swayne D.E."/>
        </authorList>
    </citation>
    <scope>NUCLEOTIDE SEQUENCE [LARGE SCALE GENOMIC DNA]</scope>
    <source>
        <strain evidence="14">Genome sequencing of Nitrospira japonica strain NJ11</strain>
    </source>
</reference>
<dbReference type="InterPro" id="IPR030656">
    <property type="entry name" value="ALAD_AS"/>
</dbReference>
<dbReference type="GO" id="GO:0008270">
    <property type="term" value="F:zinc ion binding"/>
    <property type="evidence" value="ECO:0007669"/>
    <property type="project" value="TreeGrafter"/>
</dbReference>
<keyword evidence="7 12" id="KW-0627">Porphyrin biosynthesis</keyword>
<dbReference type="GO" id="GO:0006782">
    <property type="term" value="P:protoporphyrinogen IX biosynthetic process"/>
    <property type="evidence" value="ECO:0007669"/>
    <property type="project" value="UniProtKB-UniPathway"/>
</dbReference>
<dbReference type="KEGG" id="nja:NSJP_3574"/>
<evidence type="ECO:0000313" key="14">
    <source>
        <dbReference type="EMBL" id="SLM49741.1"/>
    </source>
</evidence>
<keyword evidence="11" id="KW-0460">Magnesium</keyword>
<dbReference type="PRINTS" id="PR00144">
    <property type="entry name" value="DALDHYDRTASE"/>
</dbReference>
<evidence type="ECO:0000256" key="9">
    <source>
        <dbReference type="PIRSR" id="PIRSR001415-1"/>
    </source>
</evidence>
<evidence type="ECO:0000313" key="15">
    <source>
        <dbReference type="Proteomes" id="UP000192042"/>
    </source>
</evidence>
<evidence type="ECO:0000256" key="12">
    <source>
        <dbReference type="RuleBase" id="RU000515"/>
    </source>
</evidence>
<proteinExistence type="inferred from homology"/>
<sequence>MAFPIQRLRRLRQRDGLRRMVRETSLSPSNLIYPMFIVEGQGRREEIASMPGQFRCSIDLLIKEAGEIFGLGIPAVILFGIPDRKDERGSSGFDPDGIVQRAVRAVKDKVPDLIVVTDVCIDEYTSHGHCGIVKDGRIVNDETLDCLRAMARTHAQAGADIVAPSDMMDGRVAAIRTELDAAGFPDTPIMAYAAKFASCFYAPFRDAAASSPQFGDRQSYQMDPANRREALREIALDIEEGADIVMVKPALPYLDIIAAARAFTDLPIAAYQVSGEYSMIKAAAKADWLDERRAMMESLLAIKRAGADLILTYFAKDAVRLLD</sequence>
<comment type="similarity">
    <text evidence="2 13">Belongs to the ALAD family.</text>
</comment>
<dbReference type="OrthoDB" id="9805001at2"/>
<protein>
    <recommendedName>
        <fullName evidence="4 12">Delta-aminolevulinic acid dehydratase</fullName>
        <ecNumber evidence="3 12">4.2.1.24</ecNumber>
    </recommendedName>
</protein>
<evidence type="ECO:0000256" key="11">
    <source>
        <dbReference type="PIRSR" id="PIRSR001415-5"/>
    </source>
</evidence>
<feature type="binding site" evidence="11">
    <location>
        <position position="233"/>
    </location>
    <ligand>
        <name>Mg(2+)</name>
        <dbReference type="ChEBI" id="CHEBI:18420"/>
    </ligand>
</feature>
<accession>A0A1W1I9Z9</accession>
<dbReference type="EMBL" id="LT828648">
    <property type="protein sequence ID" value="SLM49741.1"/>
    <property type="molecule type" value="Genomic_DNA"/>
</dbReference>
<dbReference type="Proteomes" id="UP000192042">
    <property type="component" value="Chromosome I"/>
</dbReference>
<evidence type="ECO:0000256" key="3">
    <source>
        <dbReference type="ARBA" id="ARBA00012053"/>
    </source>
</evidence>
<evidence type="ECO:0000256" key="13">
    <source>
        <dbReference type="RuleBase" id="RU004161"/>
    </source>
</evidence>
<dbReference type="SUPFAM" id="SSF51569">
    <property type="entry name" value="Aldolase"/>
    <property type="match status" value="1"/>
</dbReference>
<dbReference type="SMART" id="SM01004">
    <property type="entry name" value="ALAD"/>
    <property type="match status" value="1"/>
</dbReference>
<dbReference type="PANTHER" id="PTHR11458">
    <property type="entry name" value="DELTA-AMINOLEVULINIC ACID DEHYDRATASE"/>
    <property type="match status" value="1"/>
</dbReference>
<keyword evidence="5" id="KW-0350">Heme biosynthesis</keyword>
<feature type="binding site" evidence="10">
    <location>
        <position position="274"/>
    </location>
    <ligand>
        <name>5-aminolevulinate</name>
        <dbReference type="ChEBI" id="CHEBI:356416"/>
        <label>2</label>
    </ligand>
</feature>
<feature type="binding site" evidence="10">
    <location>
        <position position="313"/>
    </location>
    <ligand>
        <name>5-aminolevulinate</name>
        <dbReference type="ChEBI" id="CHEBI:356416"/>
        <label>2</label>
    </ligand>
</feature>
<feature type="active site" description="Schiff-base intermediate with substrate" evidence="9">
    <location>
        <position position="248"/>
    </location>
</feature>
<gene>
    <name evidence="14" type="primary">hemB</name>
    <name evidence="14" type="ORF">NSJP_3574</name>
</gene>
<dbReference type="InterPro" id="IPR001731">
    <property type="entry name" value="ALAD"/>
</dbReference>
<comment type="pathway">
    <text evidence="1">Porphyrin-containing compound metabolism; protoporphyrin-IX biosynthesis; coproporphyrinogen-III from 5-aminolevulinate: step 1/4.</text>
</comment>
<dbReference type="PIRSF" id="PIRSF001415">
    <property type="entry name" value="Porphbilin_synth"/>
    <property type="match status" value="1"/>
</dbReference>
<dbReference type="Pfam" id="PF00490">
    <property type="entry name" value="ALAD"/>
    <property type="match status" value="1"/>
</dbReference>
<comment type="catalytic activity">
    <reaction evidence="8 12">
        <text>2 5-aminolevulinate = porphobilinogen + 2 H2O + H(+)</text>
        <dbReference type="Rhea" id="RHEA:24064"/>
        <dbReference type="ChEBI" id="CHEBI:15377"/>
        <dbReference type="ChEBI" id="CHEBI:15378"/>
        <dbReference type="ChEBI" id="CHEBI:58126"/>
        <dbReference type="ChEBI" id="CHEBI:356416"/>
        <dbReference type="EC" id="4.2.1.24"/>
    </reaction>
</comment>
<evidence type="ECO:0000256" key="2">
    <source>
        <dbReference type="ARBA" id="ARBA00008055"/>
    </source>
</evidence>
<dbReference type="Gene3D" id="3.20.20.70">
    <property type="entry name" value="Aldolase class I"/>
    <property type="match status" value="1"/>
</dbReference>